<accession>A0A256GQN5</accession>
<organism evidence="1 2">
    <name type="scientific">Brucella lupini</name>
    <dbReference type="NCBI Taxonomy" id="255457"/>
    <lineage>
        <taxon>Bacteria</taxon>
        <taxon>Pseudomonadati</taxon>
        <taxon>Pseudomonadota</taxon>
        <taxon>Alphaproteobacteria</taxon>
        <taxon>Hyphomicrobiales</taxon>
        <taxon>Brucellaceae</taxon>
        <taxon>Brucella/Ochrobactrum group</taxon>
        <taxon>Brucella</taxon>
    </lineage>
</organism>
<proteinExistence type="predicted"/>
<protein>
    <submittedName>
        <fullName evidence="1">Uncharacterized protein</fullName>
    </submittedName>
</protein>
<evidence type="ECO:0000313" key="2">
    <source>
        <dbReference type="Proteomes" id="UP000216363"/>
    </source>
</evidence>
<sequence length="72" mass="8353">MSDVFPAPEGPVKNWNERGGIWKLTSRRISGPIPYRRPTFSKRITGLFLFNCPHVERRTDDIDIKSTFILYG</sequence>
<gene>
    <name evidence="1" type="ORF">CES86_2048</name>
</gene>
<dbReference type="Proteomes" id="UP000216363">
    <property type="component" value="Unassembled WGS sequence"/>
</dbReference>
<dbReference type="EMBL" id="NNRN01000046">
    <property type="protein sequence ID" value="OYR29485.1"/>
    <property type="molecule type" value="Genomic_DNA"/>
</dbReference>
<dbReference type="AlphaFoldDB" id="A0A256GQN5"/>
<reference evidence="1 2" key="1">
    <citation type="submission" date="2017-07" db="EMBL/GenBank/DDBJ databases">
        <title>Draft genome of Ochrobactrum lupini type strain LUP21.</title>
        <authorList>
            <person name="Krzyzanowska D.M."/>
            <person name="Jafra S."/>
        </authorList>
    </citation>
    <scope>NUCLEOTIDE SEQUENCE [LARGE SCALE GENOMIC DNA]</scope>
    <source>
        <strain evidence="1 2">LUP21</strain>
    </source>
</reference>
<comment type="caution">
    <text evidence="1">The sequence shown here is derived from an EMBL/GenBank/DDBJ whole genome shotgun (WGS) entry which is preliminary data.</text>
</comment>
<name>A0A256GQN5_9HYPH</name>
<evidence type="ECO:0000313" key="1">
    <source>
        <dbReference type="EMBL" id="OYR29485.1"/>
    </source>
</evidence>